<feature type="region of interest" description="Disordered" evidence="7">
    <location>
        <begin position="18"/>
        <end position="49"/>
    </location>
</feature>
<feature type="region of interest" description="Disordered" evidence="7">
    <location>
        <begin position="616"/>
        <end position="673"/>
    </location>
</feature>
<dbReference type="SMART" id="SM00129">
    <property type="entry name" value="KISc"/>
    <property type="match status" value="1"/>
</dbReference>
<comment type="similarity">
    <text evidence="5 6">Belongs to the TRAFAC class myosin-kinesin ATPase superfamily. Kinesin family.</text>
</comment>
<comment type="caution">
    <text evidence="9">The sequence shown here is derived from an EMBL/GenBank/DDBJ whole genome shotgun (WGS) entry which is preliminary data.</text>
</comment>
<dbReference type="PROSITE" id="PS50067">
    <property type="entry name" value="KINESIN_MOTOR_2"/>
    <property type="match status" value="1"/>
</dbReference>
<feature type="compositionally biased region" description="Polar residues" evidence="7">
    <location>
        <begin position="642"/>
        <end position="655"/>
    </location>
</feature>
<dbReference type="PROSITE" id="PS00411">
    <property type="entry name" value="KINESIN_MOTOR_1"/>
    <property type="match status" value="1"/>
</dbReference>
<gene>
    <name evidence="9" type="ORF">RRG08_020821</name>
</gene>
<keyword evidence="5 6" id="KW-0505">Motor protein</keyword>
<dbReference type="PRINTS" id="PR00380">
    <property type="entry name" value="KINESINHEAVY"/>
</dbReference>
<dbReference type="InterPro" id="IPR001752">
    <property type="entry name" value="Kinesin_motor_dom"/>
</dbReference>
<feature type="compositionally biased region" description="Polar residues" evidence="7">
    <location>
        <begin position="23"/>
        <end position="49"/>
    </location>
</feature>
<evidence type="ECO:0000313" key="9">
    <source>
        <dbReference type="EMBL" id="KAK3714564.1"/>
    </source>
</evidence>
<keyword evidence="4" id="KW-0206">Cytoskeleton</keyword>
<dbReference type="InterPro" id="IPR036961">
    <property type="entry name" value="Kinesin_motor_dom_sf"/>
</dbReference>
<dbReference type="SUPFAM" id="SSF52540">
    <property type="entry name" value="P-loop containing nucleoside triphosphate hydrolases"/>
    <property type="match status" value="1"/>
</dbReference>
<keyword evidence="4" id="KW-0963">Cytoplasm</keyword>
<organism evidence="9 10">
    <name type="scientific">Elysia crispata</name>
    <name type="common">lettuce slug</name>
    <dbReference type="NCBI Taxonomy" id="231223"/>
    <lineage>
        <taxon>Eukaryota</taxon>
        <taxon>Metazoa</taxon>
        <taxon>Spiralia</taxon>
        <taxon>Lophotrochozoa</taxon>
        <taxon>Mollusca</taxon>
        <taxon>Gastropoda</taxon>
        <taxon>Heterobranchia</taxon>
        <taxon>Euthyneura</taxon>
        <taxon>Panpulmonata</taxon>
        <taxon>Sacoglossa</taxon>
        <taxon>Placobranchoidea</taxon>
        <taxon>Plakobranchidae</taxon>
        <taxon>Elysia</taxon>
    </lineage>
</organism>
<name>A0AAE1CMG7_9GAST</name>
<sequence length="673" mass="75150">MQGCRRPPVWSGRELVRSHPDVLTNQESHPGRPSRQTNIHRTGQATSRPSLLLTRPNENANSAKLDKKQTSVYEAGSPKFAILGPNKTSSVIWNPFRPAMELGSGVQIKGCKRKALTIPNIWEERSKWLKYEVSSKDETIKRLQAKTLELQAELKSVKEAKLHQEVELKNERDDLKVQYFKARNDCTAQFDQYMEERINRPLPGIVVVKRKAQGVCDPESLQALQEQVQELQAENLAMKQHTQILHKSFASQVEKVSLQVQEAIKENAALSLSLLEKYKREIVKRKALHDTLVELRGNIRVYMRPKPLRQSEGGVSVFSHDPYDDTVVSVPMKSRSFQLEKVFSPEATQSEVFGEVSALIQSVLDGRNVCIFAYGQTGSGKTYTMEGSLEDPGVNQRALKLLYEETQSATNMTYEIKASMMEIYNETIRDLLGSEPNERLEVKMKPEGGLHVPGLVSVPVKSLTEINRISKVAQENRVTASTMMNERSSRSHCILCVSVEETNRITGSKSKGRLNLVDLAGSERVSKSQVEGARLKEAQSINRSLSCLGDVINALKNHHPHVPYRNSKLTYLLQESLGGDSKTIMILQASSHPDNLNETLSTLSFGQRVFSVELNSKNTPSSARRPQSETPSSARKFAVPNDNPSTETGARTPTGSLVKASSVPSRLNVKRET</sequence>
<dbReference type="InterPro" id="IPR019821">
    <property type="entry name" value="Kinesin_motor_CS"/>
</dbReference>
<dbReference type="PANTHER" id="PTHR47972:SF28">
    <property type="entry name" value="KINESIN-LIKE PROTEIN KLP-3"/>
    <property type="match status" value="1"/>
</dbReference>
<evidence type="ECO:0000256" key="2">
    <source>
        <dbReference type="ARBA" id="ARBA00022741"/>
    </source>
</evidence>
<dbReference type="Gene3D" id="3.40.850.10">
    <property type="entry name" value="Kinesin motor domain"/>
    <property type="match status" value="1"/>
</dbReference>
<evidence type="ECO:0000313" key="10">
    <source>
        <dbReference type="Proteomes" id="UP001283361"/>
    </source>
</evidence>
<feature type="compositionally biased region" description="Polar residues" evidence="7">
    <location>
        <begin position="616"/>
        <end position="633"/>
    </location>
</feature>
<evidence type="ECO:0000256" key="3">
    <source>
        <dbReference type="ARBA" id="ARBA00022840"/>
    </source>
</evidence>
<keyword evidence="2 5" id="KW-0547">Nucleotide-binding</keyword>
<accession>A0AAE1CMG7</accession>
<dbReference type="InterPro" id="IPR027417">
    <property type="entry name" value="P-loop_NTPase"/>
</dbReference>
<dbReference type="GO" id="GO:0007018">
    <property type="term" value="P:microtubule-based movement"/>
    <property type="evidence" value="ECO:0007669"/>
    <property type="project" value="InterPro"/>
</dbReference>
<reference evidence="9" key="1">
    <citation type="journal article" date="2023" name="G3 (Bethesda)">
        <title>A reference genome for the long-term kleptoplast-retaining sea slug Elysia crispata morphotype clarki.</title>
        <authorList>
            <person name="Eastman K.E."/>
            <person name="Pendleton A.L."/>
            <person name="Shaikh M.A."/>
            <person name="Suttiyut T."/>
            <person name="Ogas R."/>
            <person name="Tomko P."/>
            <person name="Gavelis G."/>
            <person name="Widhalm J.R."/>
            <person name="Wisecaver J.H."/>
        </authorList>
    </citation>
    <scope>NUCLEOTIDE SEQUENCE</scope>
    <source>
        <strain evidence="9">ECLA1</strain>
    </source>
</reference>
<comment type="subcellular location">
    <subcellularLocation>
        <location evidence="1">Cytoplasm</location>
        <location evidence="1">Cytoskeleton</location>
    </subcellularLocation>
</comment>
<evidence type="ECO:0000256" key="5">
    <source>
        <dbReference type="PROSITE-ProRule" id="PRU00283"/>
    </source>
</evidence>
<dbReference type="GO" id="GO:0005524">
    <property type="term" value="F:ATP binding"/>
    <property type="evidence" value="ECO:0007669"/>
    <property type="project" value="UniProtKB-UniRule"/>
</dbReference>
<protein>
    <recommendedName>
        <fullName evidence="6">Kinesin-like protein</fullName>
    </recommendedName>
</protein>
<feature type="domain" description="Kinesin motor" evidence="8">
    <location>
        <begin position="298"/>
        <end position="612"/>
    </location>
</feature>
<dbReference type="AlphaFoldDB" id="A0AAE1CMG7"/>
<proteinExistence type="inferred from homology"/>
<keyword evidence="6" id="KW-0493">Microtubule</keyword>
<evidence type="ECO:0000259" key="8">
    <source>
        <dbReference type="PROSITE" id="PS50067"/>
    </source>
</evidence>
<dbReference type="GO" id="GO:0003777">
    <property type="term" value="F:microtubule motor activity"/>
    <property type="evidence" value="ECO:0007669"/>
    <property type="project" value="InterPro"/>
</dbReference>
<keyword evidence="3 5" id="KW-0067">ATP-binding</keyword>
<dbReference type="GO" id="GO:0008017">
    <property type="term" value="F:microtubule binding"/>
    <property type="evidence" value="ECO:0007669"/>
    <property type="project" value="InterPro"/>
</dbReference>
<dbReference type="Pfam" id="PF00225">
    <property type="entry name" value="Kinesin"/>
    <property type="match status" value="1"/>
</dbReference>
<evidence type="ECO:0000256" key="1">
    <source>
        <dbReference type="ARBA" id="ARBA00004245"/>
    </source>
</evidence>
<feature type="binding site" evidence="5">
    <location>
        <begin position="375"/>
        <end position="382"/>
    </location>
    <ligand>
        <name>ATP</name>
        <dbReference type="ChEBI" id="CHEBI:30616"/>
    </ligand>
</feature>
<keyword evidence="10" id="KW-1185">Reference proteome</keyword>
<evidence type="ECO:0000256" key="7">
    <source>
        <dbReference type="SAM" id="MobiDB-lite"/>
    </source>
</evidence>
<evidence type="ECO:0000256" key="4">
    <source>
        <dbReference type="ARBA" id="ARBA00023212"/>
    </source>
</evidence>
<dbReference type="GO" id="GO:0005874">
    <property type="term" value="C:microtubule"/>
    <property type="evidence" value="ECO:0007669"/>
    <property type="project" value="UniProtKB-KW"/>
</dbReference>
<dbReference type="PANTHER" id="PTHR47972">
    <property type="entry name" value="KINESIN-LIKE PROTEIN KLP-3"/>
    <property type="match status" value="1"/>
</dbReference>
<dbReference type="EMBL" id="JAWDGP010007534">
    <property type="protein sequence ID" value="KAK3714564.1"/>
    <property type="molecule type" value="Genomic_DNA"/>
</dbReference>
<evidence type="ECO:0000256" key="6">
    <source>
        <dbReference type="RuleBase" id="RU000394"/>
    </source>
</evidence>
<dbReference type="Proteomes" id="UP001283361">
    <property type="component" value="Unassembled WGS sequence"/>
</dbReference>
<dbReference type="InterPro" id="IPR027640">
    <property type="entry name" value="Kinesin-like_fam"/>
</dbReference>